<dbReference type="Pfam" id="PF00397">
    <property type="entry name" value="WW"/>
    <property type="match status" value="2"/>
</dbReference>
<feature type="compositionally biased region" description="Basic and acidic residues" evidence="1">
    <location>
        <begin position="857"/>
        <end position="876"/>
    </location>
</feature>
<protein>
    <recommendedName>
        <fullName evidence="2">WW domain-containing protein</fullName>
    </recommendedName>
</protein>
<organism evidence="3 4">
    <name type="scientific">Brassica cretica</name>
    <name type="common">Mustard</name>
    <dbReference type="NCBI Taxonomy" id="69181"/>
    <lineage>
        <taxon>Eukaryota</taxon>
        <taxon>Viridiplantae</taxon>
        <taxon>Streptophyta</taxon>
        <taxon>Embryophyta</taxon>
        <taxon>Tracheophyta</taxon>
        <taxon>Spermatophyta</taxon>
        <taxon>Magnoliopsida</taxon>
        <taxon>eudicotyledons</taxon>
        <taxon>Gunneridae</taxon>
        <taxon>Pentapetalae</taxon>
        <taxon>rosids</taxon>
        <taxon>malvids</taxon>
        <taxon>Brassicales</taxon>
        <taxon>Brassicaceae</taxon>
        <taxon>Brassiceae</taxon>
        <taxon>Brassica</taxon>
    </lineage>
</organism>
<gene>
    <name evidence="3" type="ORF">F2Q69_00038553</name>
</gene>
<dbReference type="AlphaFoldDB" id="A0A8S9SGG5"/>
<dbReference type="CDD" id="cd00201">
    <property type="entry name" value="WW"/>
    <property type="match status" value="2"/>
</dbReference>
<feature type="domain" description="WW" evidence="2">
    <location>
        <begin position="881"/>
        <end position="915"/>
    </location>
</feature>
<feature type="region of interest" description="Disordered" evidence="1">
    <location>
        <begin position="102"/>
        <end position="134"/>
    </location>
</feature>
<feature type="region of interest" description="Disordered" evidence="1">
    <location>
        <begin position="523"/>
        <end position="609"/>
    </location>
</feature>
<dbReference type="InterPro" id="IPR001202">
    <property type="entry name" value="WW_dom"/>
</dbReference>
<evidence type="ECO:0000313" key="4">
    <source>
        <dbReference type="Proteomes" id="UP000712600"/>
    </source>
</evidence>
<feature type="compositionally biased region" description="Polar residues" evidence="1">
    <location>
        <begin position="715"/>
        <end position="733"/>
    </location>
</feature>
<evidence type="ECO:0000259" key="2">
    <source>
        <dbReference type="PROSITE" id="PS50020"/>
    </source>
</evidence>
<sequence length="915" mass="99516">MGKRKERRFAANNSSRRVKLDLFAEPSGDLGGSDVRCDGDEKEQTEPNELPKSPSSSGGFHQLSSVQLIFKLTSLVGGFRLEVAHSGQKTENPLLLLGQYSDEEEVEDEKEDKADDATAESSLANKNEKVKAHKDTNVKSGADTTIKMVDQQQTAEDSSASFFKAEGGSGYVTASYSTASDGLNKQTDPSVQATGTVSLEYHAPMDVTSQWKMILHEESNQYYYWNTLTGETSWEVPAVLTQTATAYGTGYNESGHVVTDAYTLSSGVEPSYLQQPVENVYTGTDCSTSLTAELGGSNKSEDHYAKSLGTDGHQVESQIDSAVNYQPCQEKLAGPGNSDHMQASVDQGAATDLPSRLLSQSEGLLEKLRSLQKSHGNFHSNEQISKYILELEVRHSDVKALLYDTSPLLSFWLHTEKELKRLEDGVNDEIYELAKSAVMDGIAETNNSSPKEKLVTDDNTASETHDSGREGELVQSGKTLHSDESVDGDGSPTHSQSHPAEKSDNVTPLDEIQKVGSSVVEDVDMDVDMEVEEPVSSSPVQVIDASAGNQTEPSNLHADVPPPPGEEWVPPPPSEVEDVPPPPPDSFSEPAPPPPLENDHALPPLSSDSVGVTYTVPQSYIQQPADYAAQYNLTYPESSYQYIANAAAPNTQFYGQVDGSQVSLPQSAYYYETVPGTSEVAPVEAYYNLNGVAPLFPVSAEASLNHGGAGSANYNIPSESSKAVEPNSKSNDSGEAAYLSSAAQSTDGTGGASLLAKGQSKVKRAKKRTVAATTSTLRSNKKVSSLVDKWKAAKEELNDSEEEEEEDDYGVLDRKRRREIEEWKSRQIASGEAKDNANFQPLGGDWREKVKRRKERAGREADEPKKKDDKVQKPDLTKLSAHLPSGWQAYWDESTKKTYYGNTLTSETSWTRPTN</sequence>
<feature type="compositionally biased region" description="Basic and acidic residues" evidence="1">
    <location>
        <begin position="35"/>
        <end position="45"/>
    </location>
</feature>
<evidence type="ECO:0000256" key="1">
    <source>
        <dbReference type="SAM" id="MobiDB-lite"/>
    </source>
</evidence>
<dbReference type="Gene3D" id="2.20.70.10">
    <property type="match status" value="2"/>
</dbReference>
<feature type="compositionally biased region" description="Acidic residues" evidence="1">
    <location>
        <begin position="798"/>
        <end position="810"/>
    </location>
</feature>
<dbReference type="PANTHER" id="PTHR47852:SF2">
    <property type="entry name" value="WW DOMAIN-CONTAINING PROTEIN"/>
    <property type="match status" value="1"/>
</dbReference>
<feature type="compositionally biased region" description="Pro residues" evidence="1">
    <location>
        <begin position="560"/>
        <end position="596"/>
    </location>
</feature>
<feature type="compositionally biased region" description="Basic and acidic residues" evidence="1">
    <location>
        <begin position="788"/>
        <end position="797"/>
    </location>
</feature>
<evidence type="ECO:0000313" key="3">
    <source>
        <dbReference type="EMBL" id="KAF3599165.1"/>
    </source>
</evidence>
<feature type="region of interest" description="Disordered" evidence="1">
    <location>
        <begin position="294"/>
        <end position="313"/>
    </location>
</feature>
<dbReference type="EMBL" id="QGKX02000004">
    <property type="protein sequence ID" value="KAF3599165.1"/>
    <property type="molecule type" value="Genomic_DNA"/>
</dbReference>
<feature type="region of interest" description="Disordered" evidence="1">
    <location>
        <begin position="20"/>
        <end position="59"/>
    </location>
</feature>
<feature type="compositionally biased region" description="Basic and acidic residues" evidence="1">
    <location>
        <begin position="463"/>
        <end position="472"/>
    </location>
</feature>
<feature type="compositionally biased region" description="Basic residues" evidence="1">
    <location>
        <begin position="760"/>
        <end position="769"/>
    </location>
</feature>
<feature type="region of interest" description="Disordered" evidence="1">
    <location>
        <begin position="715"/>
        <end position="880"/>
    </location>
</feature>
<dbReference type="SUPFAM" id="SSF51045">
    <property type="entry name" value="WW domain"/>
    <property type="match status" value="2"/>
</dbReference>
<dbReference type="PROSITE" id="PS01159">
    <property type="entry name" value="WW_DOMAIN_1"/>
    <property type="match status" value="2"/>
</dbReference>
<dbReference type="PANTHER" id="PTHR47852">
    <property type="entry name" value="OS06G0298400 PROTEIN"/>
    <property type="match status" value="1"/>
</dbReference>
<feature type="region of interest" description="Disordered" evidence="1">
    <location>
        <begin position="443"/>
        <end position="511"/>
    </location>
</feature>
<dbReference type="Proteomes" id="UP000712600">
    <property type="component" value="Unassembled WGS sequence"/>
</dbReference>
<dbReference type="SMART" id="SM00456">
    <property type="entry name" value="WW"/>
    <property type="match status" value="2"/>
</dbReference>
<reference evidence="3" key="1">
    <citation type="submission" date="2019-12" db="EMBL/GenBank/DDBJ databases">
        <title>Genome sequencing and annotation of Brassica cretica.</title>
        <authorList>
            <person name="Studholme D.J."/>
            <person name="Sarris P."/>
        </authorList>
    </citation>
    <scope>NUCLEOTIDE SEQUENCE</scope>
    <source>
        <strain evidence="3">PFS-109/04</strain>
        <tissue evidence="3">Leaf</tissue>
    </source>
</reference>
<feature type="compositionally biased region" description="Acidic residues" evidence="1">
    <location>
        <begin position="523"/>
        <end position="533"/>
    </location>
</feature>
<comment type="caution">
    <text evidence="3">The sequence shown here is derived from an EMBL/GenBank/DDBJ whole genome shotgun (WGS) entry which is preliminary data.</text>
</comment>
<name>A0A8S9SGG5_BRACR</name>
<accession>A0A8S9SGG5</accession>
<dbReference type="InterPro" id="IPR036020">
    <property type="entry name" value="WW_dom_sf"/>
</dbReference>
<proteinExistence type="predicted"/>
<feature type="domain" description="WW" evidence="2">
    <location>
        <begin position="205"/>
        <end position="239"/>
    </location>
</feature>
<dbReference type="PROSITE" id="PS50020">
    <property type="entry name" value="WW_DOMAIN_2"/>
    <property type="match status" value="2"/>
</dbReference>